<dbReference type="Proteomes" id="UP000013964">
    <property type="component" value="Chromosome"/>
</dbReference>
<name>R4UAV2_9MOLU</name>
<comment type="subunit">
    <text evidence="2">Monomer.</text>
</comment>
<keyword evidence="2" id="KW-0479">Metal-binding</keyword>
<evidence type="ECO:0000256" key="2">
    <source>
        <dbReference type="HAMAP-Rule" id="MF_01113"/>
    </source>
</evidence>
<comment type="subcellular location">
    <subcellularLocation>
        <location evidence="2">Cytoplasm</location>
    </subcellularLocation>
</comment>
<dbReference type="InterPro" id="IPR022880">
    <property type="entry name" value="DNApol_IV"/>
</dbReference>
<dbReference type="InterPro" id="IPR043502">
    <property type="entry name" value="DNA/RNA_pol_sf"/>
</dbReference>
<dbReference type="GO" id="GO:0009432">
    <property type="term" value="P:SOS response"/>
    <property type="evidence" value="ECO:0007669"/>
    <property type="project" value="TreeGrafter"/>
</dbReference>
<feature type="site" description="Substrate discrimination" evidence="2">
    <location>
        <position position="13"/>
    </location>
</feature>
<feature type="active site" evidence="2">
    <location>
        <position position="104"/>
    </location>
</feature>
<dbReference type="Gene3D" id="3.30.70.270">
    <property type="match status" value="1"/>
</dbReference>
<dbReference type="SUPFAM" id="SSF56672">
    <property type="entry name" value="DNA/RNA polymerases"/>
    <property type="match status" value="1"/>
</dbReference>
<keyword evidence="2" id="KW-0227">DNA damage</keyword>
<feature type="binding site" evidence="2">
    <location>
        <position position="8"/>
    </location>
    <ligand>
        <name>Mg(2+)</name>
        <dbReference type="ChEBI" id="CHEBI:18420"/>
    </ligand>
</feature>
<keyword evidence="2" id="KW-0963">Cytoplasm</keyword>
<protein>
    <recommendedName>
        <fullName evidence="2">DNA polymerase IV</fullName>
        <shortName evidence="2">Pol IV</shortName>
        <ecNumber evidence="2">2.7.7.7</ecNumber>
    </recommendedName>
</protein>
<keyword evidence="2" id="KW-0808">Transferase</keyword>
<keyword evidence="5" id="KW-1185">Reference proteome</keyword>
<dbReference type="InterPro" id="IPR001126">
    <property type="entry name" value="UmuC"/>
</dbReference>
<dbReference type="InterPro" id="IPR036775">
    <property type="entry name" value="DNA_pol_Y-fam_lit_finger_sf"/>
</dbReference>
<comment type="similarity">
    <text evidence="1 2">Belongs to the DNA polymerase type-Y family.</text>
</comment>
<comment type="cofactor">
    <cofactor evidence="2">
        <name>Mg(2+)</name>
        <dbReference type="ChEBI" id="CHEBI:18420"/>
    </cofactor>
    <text evidence="2">Binds 2 magnesium ions per subunit.</text>
</comment>
<dbReference type="GO" id="GO:0003684">
    <property type="term" value="F:damaged DNA binding"/>
    <property type="evidence" value="ECO:0007669"/>
    <property type="project" value="InterPro"/>
</dbReference>
<organism evidence="4 5">
    <name type="scientific">Spiroplasma chrysopicola DF-1</name>
    <dbReference type="NCBI Taxonomy" id="1276227"/>
    <lineage>
        <taxon>Bacteria</taxon>
        <taxon>Bacillati</taxon>
        <taxon>Mycoplasmatota</taxon>
        <taxon>Mollicutes</taxon>
        <taxon>Entomoplasmatales</taxon>
        <taxon>Spiroplasmataceae</taxon>
        <taxon>Spiroplasma</taxon>
    </lineage>
</organism>
<dbReference type="Gene3D" id="1.10.150.20">
    <property type="entry name" value="5' to 3' exonuclease, C-terminal subdomain"/>
    <property type="match status" value="1"/>
</dbReference>
<feature type="binding site" evidence="2">
    <location>
        <position position="103"/>
    </location>
    <ligand>
        <name>Mg(2+)</name>
        <dbReference type="ChEBI" id="CHEBI:18420"/>
    </ligand>
</feature>
<dbReference type="HAMAP" id="MF_01113">
    <property type="entry name" value="DNApol_IV"/>
    <property type="match status" value="1"/>
</dbReference>
<dbReference type="HOGENOM" id="CLU_012348_1_1_14"/>
<keyword evidence="2" id="KW-0235">DNA replication</keyword>
<dbReference type="PANTHER" id="PTHR11076">
    <property type="entry name" value="DNA REPAIR POLYMERASE UMUC / TRANSFERASE FAMILY MEMBER"/>
    <property type="match status" value="1"/>
</dbReference>
<keyword evidence="2" id="KW-0548">Nucleotidyltransferase</keyword>
<comment type="catalytic activity">
    <reaction evidence="2">
        <text>DNA(n) + a 2'-deoxyribonucleoside 5'-triphosphate = DNA(n+1) + diphosphate</text>
        <dbReference type="Rhea" id="RHEA:22508"/>
        <dbReference type="Rhea" id="RHEA-COMP:17339"/>
        <dbReference type="Rhea" id="RHEA-COMP:17340"/>
        <dbReference type="ChEBI" id="CHEBI:33019"/>
        <dbReference type="ChEBI" id="CHEBI:61560"/>
        <dbReference type="ChEBI" id="CHEBI:173112"/>
        <dbReference type="EC" id="2.7.7.7"/>
    </reaction>
</comment>
<dbReference type="Pfam" id="PF00817">
    <property type="entry name" value="IMS"/>
    <property type="match status" value="1"/>
</dbReference>
<evidence type="ECO:0000259" key="3">
    <source>
        <dbReference type="PROSITE" id="PS50173"/>
    </source>
</evidence>
<evidence type="ECO:0000256" key="1">
    <source>
        <dbReference type="ARBA" id="ARBA00010945"/>
    </source>
</evidence>
<feature type="domain" description="UmuC" evidence="3">
    <location>
        <begin position="4"/>
        <end position="185"/>
    </location>
</feature>
<dbReference type="PROSITE" id="PS50173">
    <property type="entry name" value="UMUC"/>
    <property type="match status" value="1"/>
</dbReference>
<keyword evidence="2" id="KW-0234">DNA repair</keyword>
<dbReference type="GO" id="GO:0006281">
    <property type="term" value="P:DNA repair"/>
    <property type="evidence" value="ECO:0007669"/>
    <property type="project" value="UniProtKB-UniRule"/>
</dbReference>
<evidence type="ECO:0000313" key="5">
    <source>
        <dbReference type="Proteomes" id="UP000013964"/>
    </source>
</evidence>
<keyword evidence="2" id="KW-0239">DNA-directed DNA polymerase</keyword>
<dbReference type="Pfam" id="PF11799">
    <property type="entry name" value="IMS_C"/>
    <property type="match status" value="1"/>
</dbReference>
<dbReference type="InterPro" id="IPR017961">
    <property type="entry name" value="DNA_pol_Y-fam_little_finger"/>
</dbReference>
<dbReference type="Gene3D" id="3.30.1490.100">
    <property type="entry name" value="DNA polymerase, Y-family, little finger domain"/>
    <property type="match status" value="1"/>
</dbReference>
<keyword evidence="2" id="KW-0515">Mutator protein</keyword>
<dbReference type="GO" id="GO:0005829">
    <property type="term" value="C:cytosol"/>
    <property type="evidence" value="ECO:0007669"/>
    <property type="project" value="TreeGrafter"/>
</dbReference>
<dbReference type="KEGG" id="scr:SCHRY_v1c04530"/>
<dbReference type="GO" id="GO:0006261">
    <property type="term" value="P:DNA-templated DNA replication"/>
    <property type="evidence" value="ECO:0007669"/>
    <property type="project" value="UniProtKB-UniRule"/>
</dbReference>
<comment type="function">
    <text evidence="2">Poorly processive, error-prone DNA polymerase involved in untargeted mutagenesis. Copies undamaged DNA at stalled replication forks, which arise in vivo from mismatched or misaligned primer ends. These misaligned primers can be extended by PolIV. Exhibits no 3'-5' exonuclease (proofreading) activity. May be involved in translesional synthesis, in conjunction with the beta clamp from PolIII.</text>
</comment>
<dbReference type="RefSeq" id="WP_016338859.1">
    <property type="nucleotide sequence ID" value="NC_021280.1"/>
</dbReference>
<dbReference type="PANTHER" id="PTHR11076:SF33">
    <property type="entry name" value="DNA POLYMERASE KAPPA"/>
    <property type="match status" value="1"/>
</dbReference>
<evidence type="ECO:0000313" key="4">
    <source>
        <dbReference type="EMBL" id="AGM25034.1"/>
    </source>
</evidence>
<dbReference type="InterPro" id="IPR050116">
    <property type="entry name" value="DNA_polymerase-Y"/>
</dbReference>
<proteinExistence type="inferred from homology"/>
<dbReference type="AlphaFoldDB" id="R4UAV2"/>
<sequence length="417" mass="47995">MKVIFHIDMNSFFASCHEAITPEFRGKPLVVSSPSRRAIVSTANYQARKFGINSAMPLYKAKELCKDLIVVDHNFNLYVNFAQKLFDFICENYTTKIEVASIDECYIDVTDIYRKYQSVKNLAYDMQKRVFKELGLPNSIGISYNKSLAKIGSDFKKPMGITLIKKEDVPKIIFPLAVTKLFGIGKQTATQLEKLEIYTIGDLAHYGDVDFLEKILGSNVHNLISKAQGKGSDELNYDNNRLKSVANETTLEYDLSDYEEIKEKIFLLAKHVCQRVRKRTLIGNVIYVTLKYSNHQRHSKQIKLSTYTCEDDKVYSIAISLFEKLWNGEGIRLIGVGIKGIISKYDLKEQLSINNFETARPLSETNKLINSLNKKYQKDLLMTGERLEEMKYILQEQTKYIQSDSRTLDDTKKKRRQ</sequence>
<dbReference type="GO" id="GO:0003887">
    <property type="term" value="F:DNA-directed DNA polymerase activity"/>
    <property type="evidence" value="ECO:0007669"/>
    <property type="project" value="UniProtKB-UniRule"/>
</dbReference>
<dbReference type="PATRIC" id="fig|1276227.3.peg.454"/>
<dbReference type="eggNOG" id="COG0389">
    <property type="taxonomic scope" value="Bacteria"/>
</dbReference>
<dbReference type="CDD" id="cd03586">
    <property type="entry name" value="PolY_Pol_IV_kappa"/>
    <property type="match status" value="1"/>
</dbReference>
<accession>R4UAV2</accession>
<dbReference type="InterPro" id="IPR043128">
    <property type="entry name" value="Rev_trsase/Diguanyl_cyclase"/>
</dbReference>
<reference evidence="4 5" key="1">
    <citation type="journal article" date="2013" name="Genome Biol. Evol.">
        <title>Complete genomes of two dipteran-associated spiroplasmas provided insights into the origin, dynamics, and impacts of viral invasion in spiroplasma.</title>
        <authorList>
            <person name="Ku C."/>
            <person name="Lo W.S."/>
            <person name="Chen L.L."/>
            <person name="Kuo C.H."/>
        </authorList>
    </citation>
    <scope>NUCLEOTIDE SEQUENCE [LARGE SCALE GENOMIC DNA]</scope>
    <source>
        <strain evidence="4 5">DF-1</strain>
    </source>
</reference>
<gene>
    <name evidence="2 4" type="primary">dinB</name>
    <name evidence="4" type="ORF">SCHRY_v1c04530</name>
</gene>
<dbReference type="NCBIfam" id="NF002677">
    <property type="entry name" value="PRK02406.1"/>
    <property type="match status" value="1"/>
</dbReference>
<dbReference type="OrthoDB" id="9808813at2"/>
<dbReference type="EC" id="2.7.7.7" evidence="2"/>
<dbReference type="STRING" id="1276227.SCHRY_v1c04530"/>
<dbReference type="GO" id="GO:0000287">
    <property type="term" value="F:magnesium ion binding"/>
    <property type="evidence" value="ECO:0007669"/>
    <property type="project" value="UniProtKB-UniRule"/>
</dbReference>
<keyword evidence="2" id="KW-0238">DNA-binding</keyword>
<dbReference type="GO" id="GO:0042276">
    <property type="term" value="P:error-prone translesion synthesis"/>
    <property type="evidence" value="ECO:0007669"/>
    <property type="project" value="TreeGrafter"/>
</dbReference>
<dbReference type="SUPFAM" id="SSF100879">
    <property type="entry name" value="Lesion bypass DNA polymerase (Y-family), little finger domain"/>
    <property type="match status" value="1"/>
</dbReference>
<dbReference type="Gene3D" id="3.40.1170.60">
    <property type="match status" value="1"/>
</dbReference>
<dbReference type="EMBL" id="CP005077">
    <property type="protein sequence ID" value="AGM25034.1"/>
    <property type="molecule type" value="Genomic_DNA"/>
</dbReference>
<keyword evidence="2" id="KW-0460">Magnesium</keyword>